<gene>
    <name evidence="1" type="ORF">LCGC14_2039590</name>
</gene>
<proteinExistence type="predicted"/>
<evidence type="ECO:0000313" key="1">
    <source>
        <dbReference type="EMBL" id="KKL76970.1"/>
    </source>
</evidence>
<organism evidence="1">
    <name type="scientific">marine sediment metagenome</name>
    <dbReference type="NCBI Taxonomy" id="412755"/>
    <lineage>
        <taxon>unclassified sequences</taxon>
        <taxon>metagenomes</taxon>
        <taxon>ecological metagenomes</taxon>
    </lineage>
</organism>
<reference evidence="1" key="1">
    <citation type="journal article" date="2015" name="Nature">
        <title>Complex archaea that bridge the gap between prokaryotes and eukaryotes.</title>
        <authorList>
            <person name="Spang A."/>
            <person name="Saw J.H."/>
            <person name="Jorgensen S.L."/>
            <person name="Zaremba-Niedzwiedzka K."/>
            <person name="Martijn J."/>
            <person name="Lind A.E."/>
            <person name="van Eijk R."/>
            <person name="Schleper C."/>
            <person name="Guy L."/>
            <person name="Ettema T.J."/>
        </authorList>
    </citation>
    <scope>NUCLEOTIDE SEQUENCE</scope>
</reference>
<accession>A0A0F9H5Q7</accession>
<sequence>MNNKLINSIEGIKRIKEHAEEILVRIKREKWGAVSIADMTALEFIDVLIMWIEQKRETP</sequence>
<name>A0A0F9H5Q7_9ZZZZ</name>
<dbReference type="AlphaFoldDB" id="A0A0F9H5Q7"/>
<dbReference type="EMBL" id="LAZR01023889">
    <property type="protein sequence ID" value="KKL76970.1"/>
    <property type="molecule type" value="Genomic_DNA"/>
</dbReference>
<protein>
    <submittedName>
        <fullName evidence="1">Uncharacterized protein</fullName>
    </submittedName>
</protein>
<comment type="caution">
    <text evidence="1">The sequence shown here is derived from an EMBL/GenBank/DDBJ whole genome shotgun (WGS) entry which is preliminary data.</text>
</comment>